<organism evidence="2 3">
    <name type="scientific">Syncephalastrum racemosum</name>
    <name type="common">Filamentous fungus</name>
    <dbReference type="NCBI Taxonomy" id="13706"/>
    <lineage>
        <taxon>Eukaryota</taxon>
        <taxon>Fungi</taxon>
        <taxon>Fungi incertae sedis</taxon>
        <taxon>Mucoromycota</taxon>
        <taxon>Mucoromycotina</taxon>
        <taxon>Mucoromycetes</taxon>
        <taxon>Mucorales</taxon>
        <taxon>Syncephalastraceae</taxon>
        <taxon>Syncephalastrum</taxon>
    </lineage>
</organism>
<accession>A0A1X2H3B2</accession>
<sequence length="122" mass="13676">MCVCVCASAAVCNFLCLSYHPADHPHILALLFFLVPFSPPHAPFPFLCPLLFLLAPLRNYLAYKAMIMVGFPECSKNRSFCFAALKATCMAISSHFSSAHGLFITLNRLDIVRERHHDLSEF</sequence>
<dbReference type="EMBL" id="MCGN01000010">
    <property type="protein sequence ID" value="ORY92274.1"/>
    <property type="molecule type" value="Genomic_DNA"/>
</dbReference>
<keyword evidence="1" id="KW-0812">Transmembrane</keyword>
<feature type="transmembrane region" description="Helical" evidence="1">
    <location>
        <begin position="42"/>
        <end position="61"/>
    </location>
</feature>
<keyword evidence="3" id="KW-1185">Reference proteome</keyword>
<keyword evidence="1" id="KW-0472">Membrane</keyword>
<reference evidence="2 3" key="1">
    <citation type="submission" date="2016-07" db="EMBL/GenBank/DDBJ databases">
        <title>Pervasive Adenine N6-methylation of Active Genes in Fungi.</title>
        <authorList>
            <consortium name="DOE Joint Genome Institute"/>
            <person name="Mondo S.J."/>
            <person name="Dannebaum R.O."/>
            <person name="Kuo R.C."/>
            <person name="Labutti K."/>
            <person name="Haridas S."/>
            <person name="Kuo A."/>
            <person name="Salamov A."/>
            <person name="Ahrendt S.R."/>
            <person name="Lipzen A."/>
            <person name="Sullivan W."/>
            <person name="Andreopoulos W.B."/>
            <person name="Clum A."/>
            <person name="Lindquist E."/>
            <person name="Daum C."/>
            <person name="Ramamoorthy G.K."/>
            <person name="Gryganskyi A."/>
            <person name="Culley D."/>
            <person name="Magnuson J.K."/>
            <person name="James T.Y."/>
            <person name="O'Malley M.A."/>
            <person name="Stajich J.E."/>
            <person name="Spatafora J.W."/>
            <person name="Visel A."/>
            <person name="Grigoriev I.V."/>
        </authorList>
    </citation>
    <scope>NUCLEOTIDE SEQUENCE [LARGE SCALE GENOMIC DNA]</scope>
    <source>
        <strain evidence="2 3">NRRL 2496</strain>
    </source>
</reference>
<evidence type="ECO:0000256" key="1">
    <source>
        <dbReference type="SAM" id="Phobius"/>
    </source>
</evidence>
<keyword evidence="1" id="KW-1133">Transmembrane helix</keyword>
<evidence type="ECO:0000313" key="3">
    <source>
        <dbReference type="Proteomes" id="UP000242180"/>
    </source>
</evidence>
<name>A0A1X2H3B2_SYNRA</name>
<dbReference type="Proteomes" id="UP000242180">
    <property type="component" value="Unassembled WGS sequence"/>
</dbReference>
<comment type="caution">
    <text evidence="2">The sequence shown here is derived from an EMBL/GenBank/DDBJ whole genome shotgun (WGS) entry which is preliminary data.</text>
</comment>
<dbReference type="AlphaFoldDB" id="A0A1X2H3B2"/>
<evidence type="ECO:0000313" key="2">
    <source>
        <dbReference type="EMBL" id="ORY92274.1"/>
    </source>
</evidence>
<protein>
    <submittedName>
        <fullName evidence="2">Uncharacterized protein</fullName>
    </submittedName>
</protein>
<gene>
    <name evidence="2" type="ORF">BCR43DRAFT_498086</name>
</gene>
<dbReference type="InParanoid" id="A0A1X2H3B2"/>
<proteinExistence type="predicted"/>